<reference evidence="2 3" key="1">
    <citation type="journal article" date="2019" name="Int. J. Syst. Evol. Microbiol.">
        <title>The Global Catalogue of Microorganisms (GCM) 10K type strain sequencing project: providing services to taxonomists for standard genome sequencing and annotation.</title>
        <authorList>
            <consortium name="The Broad Institute Genomics Platform"/>
            <consortium name="The Broad Institute Genome Sequencing Center for Infectious Disease"/>
            <person name="Wu L."/>
            <person name="Ma J."/>
        </authorList>
    </citation>
    <scope>NUCLEOTIDE SEQUENCE [LARGE SCALE GENOMIC DNA]</scope>
    <source>
        <strain evidence="2 3">JCM 16365</strain>
    </source>
</reference>
<keyword evidence="3" id="KW-1185">Reference proteome</keyword>
<dbReference type="Gene3D" id="3.90.550.10">
    <property type="entry name" value="Spore Coat Polysaccharide Biosynthesis Protein SpsA, Chain A"/>
    <property type="match status" value="1"/>
</dbReference>
<gene>
    <name evidence="2" type="ORF">GCM10009862_02840</name>
</gene>
<accession>A0ABN3P755</accession>
<feature type="domain" description="Glycosyltransferase 2-like" evidence="1">
    <location>
        <begin position="35"/>
        <end position="153"/>
    </location>
</feature>
<evidence type="ECO:0000313" key="3">
    <source>
        <dbReference type="Proteomes" id="UP001500274"/>
    </source>
</evidence>
<dbReference type="InterPro" id="IPR029044">
    <property type="entry name" value="Nucleotide-diphossugar_trans"/>
</dbReference>
<dbReference type="InterPro" id="IPR050834">
    <property type="entry name" value="Glycosyltransf_2"/>
</dbReference>
<proteinExistence type="predicted"/>
<evidence type="ECO:0000259" key="1">
    <source>
        <dbReference type="Pfam" id="PF00535"/>
    </source>
</evidence>
<comment type="caution">
    <text evidence="2">The sequence shown here is derived from an EMBL/GenBank/DDBJ whole genome shotgun (WGS) entry which is preliminary data.</text>
</comment>
<dbReference type="PANTHER" id="PTHR43685:SF2">
    <property type="entry name" value="GLYCOSYLTRANSFERASE 2-LIKE DOMAIN-CONTAINING PROTEIN"/>
    <property type="match status" value="1"/>
</dbReference>
<dbReference type="PANTHER" id="PTHR43685">
    <property type="entry name" value="GLYCOSYLTRANSFERASE"/>
    <property type="match status" value="1"/>
</dbReference>
<name>A0ABN3P755_9MICO</name>
<protein>
    <recommendedName>
        <fullName evidence="1">Glycosyltransferase 2-like domain-containing protein</fullName>
    </recommendedName>
</protein>
<dbReference type="EMBL" id="BAAARI010000002">
    <property type="protein sequence ID" value="GAA2567587.1"/>
    <property type="molecule type" value="Genomic_DNA"/>
</dbReference>
<evidence type="ECO:0000313" key="2">
    <source>
        <dbReference type="EMBL" id="GAA2567587.1"/>
    </source>
</evidence>
<dbReference type="Proteomes" id="UP001500274">
    <property type="component" value="Unassembled WGS sequence"/>
</dbReference>
<dbReference type="SUPFAM" id="SSF53448">
    <property type="entry name" value="Nucleotide-diphospho-sugar transferases"/>
    <property type="match status" value="1"/>
</dbReference>
<dbReference type="InterPro" id="IPR001173">
    <property type="entry name" value="Glyco_trans_2-like"/>
</dbReference>
<sequence>MPLHQVPIMPDTSTPDTAAPGYIVLAAYRPDPVLFERQVRSIQAQTIPDFRCLVVADGGEDEVRALLAEIVADDERFTVIGADTRVGFYRNFERGLAMVPTDALWVALSDQDDEWHPDKLERMLPFLSEASLVGAQARVVEHPSGRVLSPSTERRPTTPVALAVCNQFTGGMTVMRSELLTRALPFPHYPSPAQVHDHWLALVAACEGGAMIIPDVVQDYVQHGGNVLGEAAERTGALHAVRNLRSRARTLSPRTGVGGLAAAAYVVSAGWAEAMADALAERFGEHHETAGRLSALFGSRRSLWRTASVLVRGVRLRRVPARNVAVYLIGAALRPLVRR</sequence>
<dbReference type="Pfam" id="PF00535">
    <property type="entry name" value="Glycos_transf_2"/>
    <property type="match status" value="1"/>
</dbReference>
<dbReference type="RefSeq" id="WP_344226177.1">
    <property type="nucleotide sequence ID" value="NZ_BAAARI010000002.1"/>
</dbReference>
<organism evidence="2 3">
    <name type="scientific">Microbacterium binotii</name>
    <dbReference type="NCBI Taxonomy" id="462710"/>
    <lineage>
        <taxon>Bacteria</taxon>
        <taxon>Bacillati</taxon>
        <taxon>Actinomycetota</taxon>
        <taxon>Actinomycetes</taxon>
        <taxon>Micrococcales</taxon>
        <taxon>Microbacteriaceae</taxon>
        <taxon>Microbacterium</taxon>
    </lineage>
</organism>